<reference evidence="3" key="1">
    <citation type="submission" date="2017-02" db="EMBL/GenBank/DDBJ databases">
        <authorList>
            <person name="Varghese N."/>
            <person name="Submissions S."/>
        </authorList>
    </citation>
    <scope>NUCLEOTIDE SEQUENCE [LARGE SCALE GENOMIC DNA]</scope>
    <source>
        <strain evidence="3">ATCC BAA-73</strain>
    </source>
</reference>
<proteinExistence type="predicted"/>
<dbReference type="RefSeq" id="WP_078808869.1">
    <property type="nucleotide sequence ID" value="NZ_FUWM01000004.1"/>
</dbReference>
<evidence type="ECO:0000256" key="1">
    <source>
        <dbReference type="SAM" id="SignalP"/>
    </source>
</evidence>
<keyword evidence="1" id="KW-0732">Signal</keyword>
<sequence>MRKFLIVIVLISSLFMANLNVEALEDLRSPIKANSAKEPLIEYTLNFIELDSKVLNNIEASLKTTDSDKTKDQEWKIMTSDTVLKAVKDNSAVEITGGLDIERAKVRYNSSLTTLGKNPVAVRLKEKIIKADEENDYEQENVFLEIKLKPNRIRLNDYQVLTEGTLKYKGKSGVIIEEEFNNWIGESAKAPVAILANEIQSDTTKHKEYFAVYVTTKVISQKDLSKKSPLLSMGNIKGMNKLFSRETKVNKPYKRMGVYFSDQGGRLKYKEWMPNGNLACADLNYYDGEFRYKAGIDFSMNQSGLFLASHIKNKGIGESDPHLYLGIADQVTWKNNIDFKVHYLPIIYSKSNIETSLSYIETVVKLRQPSWNIWYKNINMESNKSAEASITYRVSSNLDMQILWEEIEEDERIYLGFIF</sequence>
<dbReference type="AlphaFoldDB" id="A0A1T4JRA6"/>
<evidence type="ECO:0000313" key="3">
    <source>
        <dbReference type="Proteomes" id="UP000190625"/>
    </source>
</evidence>
<dbReference type="STRING" id="142842.SAMN02745118_00343"/>
<feature type="chain" id="PRO_5010566358" evidence="1">
    <location>
        <begin position="24"/>
        <end position="419"/>
    </location>
</feature>
<name>A0A1T4JRA6_9FIRM</name>
<dbReference type="Proteomes" id="UP000190625">
    <property type="component" value="Unassembled WGS sequence"/>
</dbReference>
<dbReference type="EMBL" id="FUWM01000004">
    <property type="protein sequence ID" value="SJZ32597.1"/>
    <property type="molecule type" value="Genomic_DNA"/>
</dbReference>
<accession>A0A1T4JRA6</accession>
<protein>
    <submittedName>
        <fullName evidence="2">Uncharacterized protein</fullName>
    </submittedName>
</protein>
<evidence type="ECO:0000313" key="2">
    <source>
        <dbReference type="EMBL" id="SJZ32597.1"/>
    </source>
</evidence>
<organism evidence="2 3">
    <name type="scientific">Selenihalanaerobacter shriftii</name>
    <dbReference type="NCBI Taxonomy" id="142842"/>
    <lineage>
        <taxon>Bacteria</taxon>
        <taxon>Bacillati</taxon>
        <taxon>Bacillota</taxon>
        <taxon>Clostridia</taxon>
        <taxon>Halanaerobiales</taxon>
        <taxon>Halobacteroidaceae</taxon>
        <taxon>Selenihalanaerobacter</taxon>
    </lineage>
</organism>
<keyword evidence="3" id="KW-1185">Reference proteome</keyword>
<gene>
    <name evidence="2" type="ORF">SAMN02745118_00343</name>
</gene>
<feature type="signal peptide" evidence="1">
    <location>
        <begin position="1"/>
        <end position="23"/>
    </location>
</feature>